<dbReference type="PANTHER" id="PTHR42643">
    <property type="entry name" value="IONOTROPIC RECEPTOR 20A-RELATED"/>
    <property type="match status" value="1"/>
</dbReference>
<evidence type="ECO:0000313" key="16">
    <source>
        <dbReference type="EMBL" id="KAG6461146.1"/>
    </source>
</evidence>
<keyword evidence="17" id="KW-1185">Reference proteome</keyword>
<evidence type="ECO:0000256" key="10">
    <source>
        <dbReference type="ARBA" id="ARBA00023170"/>
    </source>
</evidence>
<dbReference type="Pfam" id="PF06237">
    <property type="entry name" value="SLC52_ribofla_tr"/>
    <property type="match status" value="1"/>
</dbReference>
<keyword evidence="10 15" id="KW-0675">Receptor</keyword>
<dbReference type="InterPro" id="IPR057074">
    <property type="entry name" value="IR75A_N"/>
</dbReference>
<dbReference type="GO" id="GO:0050906">
    <property type="term" value="P:detection of stimulus involved in sensory perception"/>
    <property type="evidence" value="ECO:0007669"/>
    <property type="project" value="UniProtKB-ARBA"/>
</dbReference>
<evidence type="ECO:0000259" key="13">
    <source>
        <dbReference type="Pfam" id="PF00060"/>
    </source>
</evidence>
<keyword evidence="8 12" id="KW-1133">Transmembrane helix</keyword>
<dbReference type="EMBL" id="JH668724">
    <property type="protein sequence ID" value="KAG6461146.1"/>
    <property type="molecule type" value="Genomic_DNA"/>
</dbReference>
<keyword evidence="7 12" id="KW-0812">Transmembrane</keyword>
<evidence type="ECO:0000256" key="9">
    <source>
        <dbReference type="ARBA" id="ARBA00023136"/>
    </source>
</evidence>
<keyword evidence="6" id="KW-1003">Cell membrane</keyword>
<dbReference type="InterPro" id="IPR009357">
    <property type="entry name" value="Riboflavin_transptr"/>
</dbReference>
<reference evidence="15" key="1">
    <citation type="journal article" date="2015" name="Insect Biochem. Mol. Biol.">
        <title>A reference gene set for chemosensory receptor genes of Manduca sexta.</title>
        <authorList>
            <person name="Koenig C."/>
            <person name="Hirsh A."/>
            <person name="Bucks S."/>
            <person name="Klinner C."/>
            <person name="Vogel H."/>
            <person name="Shukla A."/>
            <person name="Mansfield J.H."/>
            <person name="Morton B."/>
            <person name="Hansson B.S."/>
            <person name="Grosse-Wilde E."/>
        </authorList>
    </citation>
    <scope>NUCLEOTIDE SEQUENCE</scope>
</reference>
<reference evidence="16" key="3">
    <citation type="submission" date="2020-12" db="EMBL/GenBank/DDBJ databases">
        <authorList>
            <person name="Kanost M."/>
        </authorList>
    </citation>
    <scope>NUCLEOTIDE SEQUENCE</scope>
</reference>
<evidence type="ECO:0000256" key="7">
    <source>
        <dbReference type="ARBA" id="ARBA00022692"/>
    </source>
</evidence>
<feature type="transmembrane region" description="Helical" evidence="12">
    <location>
        <begin position="402"/>
        <end position="422"/>
    </location>
</feature>
<evidence type="ECO:0000259" key="14">
    <source>
        <dbReference type="Pfam" id="PF24576"/>
    </source>
</evidence>
<protein>
    <submittedName>
        <fullName evidence="15">Ionotropic receptor 75d</fullName>
    </submittedName>
</protein>
<dbReference type="Proteomes" id="UP000791440">
    <property type="component" value="Unassembled WGS sequence"/>
</dbReference>
<feature type="domain" description="Ionotropic glutamate receptor C-terminal" evidence="13">
    <location>
        <begin position="345"/>
        <end position="460"/>
    </location>
</feature>
<feature type="transmembrane region" description="Helical" evidence="12">
    <location>
        <begin position="7"/>
        <end position="28"/>
    </location>
</feature>
<evidence type="ECO:0000256" key="4">
    <source>
        <dbReference type="ARBA" id="ARBA00008685"/>
    </source>
</evidence>
<dbReference type="InterPro" id="IPR052192">
    <property type="entry name" value="Insect_Ionotropic_Sensory_Rcpt"/>
</dbReference>
<dbReference type="PANTHER" id="PTHR42643:SF33">
    <property type="entry name" value="GLUTAMATE RECEPTOR 2-LIKE PROTEIN"/>
    <property type="match status" value="1"/>
</dbReference>
<dbReference type="Pfam" id="PF24576">
    <property type="entry name" value="IR75A_N"/>
    <property type="match status" value="1"/>
</dbReference>
<evidence type="ECO:0000256" key="1">
    <source>
        <dbReference type="ARBA" id="ARBA00000215"/>
    </source>
</evidence>
<name>A0A5K8B204_MANSE</name>
<dbReference type="Gene3D" id="1.10.287.70">
    <property type="match status" value="1"/>
</dbReference>
<proteinExistence type="evidence at transcript level"/>
<comment type="similarity">
    <text evidence="3">Belongs to the riboflavin transporter family.</text>
</comment>
<evidence type="ECO:0000313" key="15">
    <source>
        <dbReference type="EMBL" id="CUQ99333.1"/>
    </source>
</evidence>
<evidence type="ECO:0000256" key="8">
    <source>
        <dbReference type="ARBA" id="ARBA00022989"/>
    </source>
</evidence>
<dbReference type="AlphaFoldDB" id="A0A5K8B204"/>
<keyword evidence="5" id="KW-0813">Transport</keyword>
<evidence type="ECO:0000256" key="6">
    <source>
        <dbReference type="ARBA" id="ARBA00022475"/>
    </source>
</evidence>
<dbReference type="InterPro" id="IPR001320">
    <property type="entry name" value="Iontro_rcpt_C"/>
</dbReference>
<evidence type="ECO:0000256" key="5">
    <source>
        <dbReference type="ARBA" id="ARBA00022448"/>
    </source>
</evidence>
<keyword evidence="11" id="KW-0325">Glycoprotein</keyword>
<dbReference type="Gene3D" id="3.40.190.10">
    <property type="entry name" value="Periplasmic binding protein-like II"/>
    <property type="match status" value="1"/>
</dbReference>
<organism evidence="15">
    <name type="scientific">Manduca sexta</name>
    <name type="common">Tobacco hawkmoth</name>
    <name type="synonym">Tobacco hornworm</name>
    <dbReference type="NCBI Taxonomy" id="7130"/>
    <lineage>
        <taxon>Eukaryota</taxon>
        <taxon>Metazoa</taxon>
        <taxon>Ecdysozoa</taxon>
        <taxon>Arthropoda</taxon>
        <taxon>Hexapoda</taxon>
        <taxon>Insecta</taxon>
        <taxon>Pterygota</taxon>
        <taxon>Neoptera</taxon>
        <taxon>Endopterygota</taxon>
        <taxon>Lepidoptera</taxon>
        <taxon>Glossata</taxon>
        <taxon>Ditrysia</taxon>
        <taxon>Bombycoidea</taxon>
        <taxon>Sphingidae</taxon>
        <taxon>Sphinginae</taxon>
        <taxon>Sphingini</taxon>
        <taxon>Manduca</taxon>
    </lineage>
</organism>
<sequence length="606" mass="68434">MPYGTRAYHLSVTLGNMANPTACLAGIWLKPMPVKFLAAMLTVNLVPMGYLRDENRPHSIYNYMPSPEDLVQLWRIAQQYGMRIDMRPDFQRLPDLLAYDFHREGVVLDVTCPGTELLLRKASSNRAFIHRYSWLLLHNSSYDPTVIHSTLNTTSILPDSDVGWSSPDNLVDVYRVRPDKPLVLTTLGLPRDSSCEDLSKLWREMPTAATRRKDLKNVYLTAATIITQPQFFKGWSDLRDRQIDTYPKFTYPIMMLCAEDLNFRYNLKQVDFYGEDNNGSFNGLAGLLQRRDVEVGVTSMFMREDRWRVLHYCSETVELVGAFMFRQPAQSAVSNVFALPFSRGVWAASGVVFLAAALLLATITYRLRREDHALQPLSLPECFTFAIGTVCQQGFYTFPSSVSVRVVMVSTLVAALFTFTAYSAKVVAILQAPSDAVRTIADLARSPMALGVQETTYKKVYFAESKDPATQFLYRRKLLPLGEGAYLSVVDGIARMRAGLFAFQVEQGSGYDIISKTFTEHEKCGLKEIQAFKLPMVAVPIVKHCGYRELIASRLRWQREIGLMGRWRRRWLASRPQCDSAAGGFLSVGISDVLPAIEVLISYTNN</sequence>
<evidence type="ECO:0000256" key="12">
    <source>
        <dbReference type="SAM" id="Phobius"/>
    </source>
</evidence>
<dbReference type="GO" id="GO:0032217">
    <property type="term" value="F:riboflavin transmembrane transporter activity"/>
    <property type="evidence" value="ECO:0007669"/>
    <property type="project" value="InterPro"/>
</dbReference>
<comment type="catalytic activity">
    <reaction evidence="1">
        <text>riboflavin(in) = riboflavin(out)</text>
        <dbReference type="Rhea" id="RHEA:35015"/>
        <dbReference type="ChEBI" id="CHEBI:57986"/>
    </reaction>
</comment>
<dbReference type="GO" id="GO:0005886">
    <property type="term" value="C:plasma membrane"/>
    <property type="evidence" value="ECO:0007669"/>
    <property type="project" value="UniProtKB-SubCell"/>
</dbReference>
<reference evidence="16" key="2">
    <citation type="journal article" date="2016" name="Insect Biochem. Mol. Biol.">
        <title>Multifaceted biological insights from a draft genome sequence of the tobacco hornworm moth, Manduca sexta.</title>
        <authorList>
            <person name="Kanost M.R."/>
            <person name="Arrese E.L."/>
            <person name="Cao X."/>
            <person name="Chen Y.R."/>
            <person name="Chellapilla S."/>
            <person name="Goldsmith M.R."/>
            <person name="Grosse-Wilde E."/>
            <person name="Heckel D.G."/>
            <person name="Herndon N."/>
            <person name="Jiang H."/>
            <person name="Papanicolaou A."/>
            <person name="Qu J."/>
            <person name="Soulages J.L."/>
            <person name="Vogel H."/>
            <person name="Walters J."/>
            <person name="Waterhouse R.M."/>
            <person name="Ahn S.J."/>
            <person name="Almeida F.C."/>
            <person name="An C."/>
            <person name="Aqrawi P."/>
            <person name="Bretschneider A."/>
            <person name="Bryant W.B."/>
            <person name="Bucks S."/>
            <person name="Chao H."/>
            <person name="Chevignon G."/>
            <person name="Christen J.M."/>
            <person name="Clarke D.F."/>
            <person name="Dittmer N.T."/>
            <person name="Ferguson L.C.F."/>
            <person name="Garavelou S."/>
            <person name="Gordon K.H.J."/>
            <person name="Gunaratna R.T."/>
            <person name="Han Y."/>
            <person name="Hauser F."/>
            <person name="He Y."/>
            <person name="Heidel-Fischer H."/>
            <person name="Hirsh A."/>
            <person name="Hu Y."/>
            <person name="Jiang H."/>
            <person name="Kalra D."/>
            <person name="Klinner C."/>
            <person name="Konig C."/>
            <person name="Kovar C."/>
            <person name="Kroll A.R."/>
            <person name="Kuwar S.S."/>
            <person name="Lee S.L."/>
            <person name="Lehman R."/>
            <person name="Li K."/>
            <person name="Li Z."/>
            <person name="Liang H."/>
            <person name="Lovelace S."/>
            <person name="Lu Z."/>
            <person name="Mansfield J.H."/>
            <person name="McCulloch K.J."/>
            <person name="Mathew T."/>
            <person name="Morton B."/>
            <person name="Muzny D.M."/>
            <person name="Neunemann D."/>
            <person name="Ongeri F."/>
            <person name="Pauchet Y."/>
            <person name="Pu L.L."/>
            <person name="Pyrousis I."/>
            <person name="Rao X.J."/>
            <person name="Redding A."/>
            <person name="Roesel C."/>
            <person name="Sanchez-Gracia A."/>
            <person name="Schaack S."/>
            <person name="Shukla A."/>
            <person name="Tetreau G."/>
            <person name="Wang Y."/>
            <person name="Xiong G.H."/>
            <person name="Traut W."/>
            <person name="Walsh T.K."/>
            <person name="Worley K.C."/>
            <person name="Wu D."/>
            <person name="Wu W."/>
            <person name="Wu Y.Q."/>
            <person name="Zhang X."/>
            <person name="Zou Z."/>
            <person name="Zucker H."/>
            <person name="Briscoe A.D."/>
            <person name="Burmester T."/>
            <person name="Clem R.J."/>
            <person name="Feyereisen R."/>
            <person name="Grimmelikhuijzen C.J.P."/>
            <person name="Hamodrakas S.J."/>
            <person name="Hansson B.S."/>
            <person name="Huguet E."/>
            <person name="Jermiin L.S."/>
            <person name="Lan Q."/>
            <person name="Lehman H.K."/>
            <person name="Lorenzen M."/>
            <person name="Merzendorfer H."/>
            <person name="Michalopoulos I."/>
            <person name="Morton D.B."/>
            <person name="Muthukrishnan S."/>
            <person name="Oakeshott J.G."/>
            <person name="Palmer W."/>
            <person name="Park Y."/>
            <person name="Passarelli A.L."/>
            <person name="Rozas J."/>
            <person name="Schwartz L.M."/>
            <person name="Smith W."/>
            <person name="Southgate A."/>
            <person name="Vilcinskas A."/>
            <person name="Vogt R."/>
            <person name="Wang P."/>
            <person name="Werren J."/>
            <person name="Yu X.Q."/>
            <person name="Zhou J.J."/>
            <person name="Brown S.J."/>
            <person name="Scherer S.E."/>
            <person name="Richards S."/>
            <person name="Blissard G.W."/>
        </authorList>
    </citation>
    <scope>NUCLEOTIDE SEQUENCE</scope>
</reference>
<feature type="domain" description="Ionotropic receptor 75a N-terminal" evidence="14">
    <location>
        <begin position="92"/>
        <end position="224"/>
    </location>
</feature>
<evidence type="ECO:0000256" key="11">
    <source>
        <dbReference type="ARBA" id="ARBA00023180"/>
    </source>
</evidence>
<evidence type="ECO:0000256" key="2">
    <source>
        <dbReference type="ARBA" id="ARBA00004651"/>
    </source>
</evidence>
<evidence type="ECO:0000256" key="3">
    <source>
        <dbReference type="ARBA" id="ARBA00006366"/>
    </source>
</evidence>
<gene>
    <name evidence="15" type="primary">IR75d</name>
    <name evidence="16" type="ORF">O3G_MSEX012452</name>
</gene>
<dbReference type="Pfam" id="PF00060">
    <property type="entry name" value="Lig_chan"/>
    <property type="match status" value="1"/>
</dbReference>
<dbReference type="EMBL" id="LN885184">
    <property type="protein sequence ID" value="CUQ99333.1"/>
    <property type="molecule type" value="mRNA"/>
</dbReference>
<keyword evidence="9 12" id="KW-0472">Membrane</keyword>
<dbReference type="GO" id="GO:0015276">
    <property type="term" value="F:ligand-gated monoatomic ion channel activity"/>
    <property type="evidence" value="ECO:0007669"/>
    <property type="project" value="InterPro"/>
</dbReference>
<feature type="transmembrane region" description="Helical" evidence="12">
    <location>
        <begin position="345"/>
        <end position="365"/>
    </location>
</feature>
<dbReference type="OrthoDB" id="9995836at2759"/>
<accession>A0A5K8B204</accession>
<evidence type="ECO:0000313" key="17">
    <source>
        <dbReference type="Proteomes" id="UP000791440"/>
    </source>
</evidence>
<comment type="subcellular location">
    <subcellularLocation>
        <location evidence="2">Cell membrane</location>
        <topology evidence="2">Multi-pass membrane protein</topology>
    </subcellularLocation>
</comment>
<comment type="similarity">
    <text evidence="4">Belongs to the glutamate-gated ion channel (TC 1.A.10.1) family.</text>
</comment>
<dbReference type="SUPFAM" id="SSF53850">
    <property type="entry name" value="Periplasmic binding protein-like II"/>
    <property type="match status" value="1"/>
</dbReference>